<evidence type="ECO:0000313" key="2">
    <source>
        <dbReference type="EMBL" id="OCF47629.1"/>
    </source>
</evidence>
<dbReference type="RefSeq" id="XP_019008848.1">
    <property type="nucleotide sequence ID" value="XM_019158235.1"/>
</dbReference>
<feature type="compositionally biased region" description="Basic and acidic residues" evidence="1">
    <location>
        <begin position="13"/>
        <end position="34"/>
    </location>
</feature>
<accession>A0A1B9HWJ5</accession>
<dbReference type="EMBL" id="KV700116">
    <property type="protein sequence ID" value="OCF47629.1"/>
    <property type="molecule type" value="Genomic_DNA"/>
</dbReference>
<protein>
    <submittedName>
        <fullName evidence="2">Uncharacterized protein</fullName>
    </submittedName>
</protein>
<name>A0A1B9HWJ5_9TREE</name>
<dbReference type="KEGG" id="kpin:30174901"/>
<reference evidence="2" key="3">
    <citation type="submission" date="2016-07" db="EMBL/GenBank/DDBJ databases">
        <title>Evolution of pathogenesis and genome organization in the Tremellales.</title>
        <authorList>
            <person name="Cuomo C."/>
            <person name="Litvintseva A."/>
            <person name="Heitman J."/>
            <person name="Chen Y."/>
            <person name="Sun S."/>
            <person name="Springer D."/>
            <person name="Dromer F."/>
            <person name="Young S."/>
            <person name="Zeng Q."/>
            <person name="Chapman S."/>
            <person name="Gujja S."/>
            <person name="Saif S."/>
            <person name="Birren B."/>
        </authorList>
    </citation>
    <scope>NUCLEOTIDE SEQUENCE</scope>
    <source>
        <strain evidence="2">CBS 10737</strain>
    </source>
</reference>
<dbReference type="AlphaFoldDB" id="A0A1B9HWJ5"/>
<evidence type="ECO:0000256" key="1">
    <source>
        <dbReference type="SAM" id="MobiDB-lite"/>
    </source>
</evidence>
<gene>
    <name evidence="2" type="ORF">I206_06532</name>
    <name evidence="3" type="ORF">I206_101495</name>
</gene>
<dbReference type="EMBL" id="CP144520">
    <property type="protein sequence ID" value="WWC67585.1"/>
    <property type="molecule type" value="Genomic_DNA"/>
</dbReference>
<evidence type="ECO:0000313" key="4">
    <source>
        <dbReference type="Proteomes" id="UP000094020"/>
    </source>
</evidence>
<feature type="compositionally biased region" description="Polar residues" evidence="1">
    <location>
        <begin position="76"/>
        <end position="88"/>
    </location>
</feature>
<keyword evidence="4" id="KW-1185">Reference proteome</keyword>
<sequence>MPDEEQWNPPPAKNDDKHINGTVWSEKKTKESRSSNKPNSVTTGDNTNQSKQTSSAASGQPSGRHHMGGREFVNVNLWTRDTSSTNPS</sequence>
<feature type="compositionally biased region" description="Polar residues" evidence="1">
    <location>
        <begin position="35"/>
        <end position="61"/>
    </location>
</feature>
<evidence type="ECO:0000313" key="3">
    <source>
        <dbReference type="EMBL" id="WWC67585.1"/>
    </source>
</evidence>
<reference evidence="2" key="1">
    <citation type="submission" date="2013-07" db="EMBL/GenBank/DDBJ databases">
        <title>The Genome Sequence of Cryptococcus pinus CBS10737.</title>
        <authorList>
            <consortium name="The Broad Institute Genome Sequencing Platform"/>
            <person name="Cuomo C."/>
            <person name="Litvintseva A."/>
            <person name="Chen Y."/>
            <person name="Heitman J."/>
            <person name="Sun S."/>
            <person name="Springer D."/>
            <person name="Dromer F."/>
            <person name="Young S.K."/>
            <person name="Zeng Q."/>
            <person name="Gargeya S."/>
            <person name="Fitzgerald M."/>
            <person name="Abouelleil A."/>
            <person name="Alvarado L."/>
            <person name="Berlin A.M."/>
            <person name="Chapman S.B."/>
            <person name="Dewar J."/>
            <person name="Goldberg J."/>
            <person name="Griggs A."/>
            <person name="Gujja S."/>
            <person name="Hansen M."/>
            <person name="Howarth C."/>
            <person name="Imamovic A."/>
            <person name="Larimer J."/>
            <person name="McCowan C."/>
            <person name="Murphy C."/>
            <person name="Pearson M."/>
            <person name="Priest M."/>
            <person name="Roberts A."/>
            <person name="Saif S."/>
            <person name="Shea T."/>
            <person name="Sykes S."/>
            <person name="Wortman J."/>
            <person name="Nusbaum C."/>
            <person name="Birren B."/>
        </authorList>
    </citation>
    <scope>NUCLEOTIDE SEQUENCE [LARGE SCALE GENOMIC DNA]</scope>
    <source>
        <strain evidence="2">CBS 10737</strain>
    </source>
</reference>
<feature type="region of interest" description="Disordered" evidence="1">
    <location>
        <begin position="1"/>
        <end position="88"/>
    </location>
</feature>
<reference evidence="3" key="4">
    <citation type="submission" date="2024-02" db="EMBL/GenBank/DDBJ databases">
        <title>Comparative genomics of Cryptococcus and Kwoniella reveals pathogenesis evolution and contrasting modes of karyotype evolution via chromosome fusion or intercentromeric recombination.</title>
        <authorList>
            <person name="Coelho M.A."/>
            <person name="David-Palma M."/>
            <person name="Shea T."/>
            <person name="Bowers K."/>
            <person name="McGinley-Smith S."/>
            <person name="Mohammad A.W."/>
            <person name="Gnirke A."/>
            <person name="Yurkov A.M."/>
            <person name="Nowrousian M."/>
            <person name="Sun S."/>
            <person name="Cuomo C.A."/>
            <person name="Heitman J."/>
        </authorList>
    </citation>
    <scope>NUCLEOTIDE SEQUENCE</scope>
    <source>
        <strain evidence="3">CBS 10737</strain>
    </source>
</reference>
<proteinExistence type="predicted"/>
<dbReference type="Proteomes" id="UP000094020">
    <property type="component" value="Chromosome 2"/>
</dbReference>
<reference evidence="3" key="2">
    <citation type="submission" date="2013-07" db="EMBL/GenBank/DDBJ databases">
        <authorList>
            <consortium name="The Broad Institute Genome Sequencing Platform"/>
            <person name="Cuomo C."/>
            <person name="Litvintseva A."/>
            <person name="Chen Y."/>
            <person name="Heitman J."/>
            <person name="Sun S."/>
            <person name="Springer D."/>
            <person name="Dromer F."/>
            <person name="Young S.K."/>
            <person name="Zeng Q."/>
            <person name="Gargeya S."/>
            <person name="Fitzgerald M."/>
            <person name="Abouelleil A."/>
            <person name="Alvarado L."/>
            <person name="Berlin A.M."/>
            <person name="Chapman S.B."/>
            <person name="Dewar J."/>
            <person name="Goldberg J."/>
            <person name="Griggs A."/>
            <person name="Gujja S."/>
            <person name="Hansen M."/>
            <person name="Howarth C."/>
            <person name="Imamovic A."/>
            <person name="Larimer J."/>
            <person name="McCowan C."/>
            <person name="Murphy C."/>
            <person name="Pearson M."/>
            <person name="Priest M."/>
            <person name="Roberts A."/>
            <person name="Saif S."/>
            <person name="Shea T."/>
            <person name="Sykes S."/>
            <person name="Wortman J."/>
            <person name="Nusbaum C."/>
            <person name="Birren B."/>
        </authorList>
    </citation>
    <scope>NUCLEOTIDE SEQUENCE</scope>
    <source>
        <strain evidence="3">CBS 10737</strain>
    </source>
</reference>
<organism evidence="2">
    <name type="scientific">Kwoniella pini CBS 10737</name>
    <dbReference type="NCBI Taxonomy" id="1296096"/>
    <lineage>
        <taxon>Eukaryota</taxon>
        <taxon>Fungi</taxon>
        <taxon>Dikarya</taxon>
        <taxon>Basidiomycota</taxon>
        <taxon>Agaricomycotina</taxon>
        <taxon>Tremellomycetes</taxon>
        <taxon>Tremellales</taxon>
        <taxon>Cryptococcaceae</taxon>
        <taxon>Kwoniella</taxon>
    </lineage>
</organism>
<dbReference type="GeneID" id="30174901"/>